<protein>
    <recommendedName>
        <fullName evidence="3">Chaperone protein DnaK</fullName>
    </recommendedName>
    <alternativeName>
        <fullName evidence="4">Chaperone protein dnaK</fullName>
    </alternativeName>
    <alternativeName>
        <fullName evidence="12">HSP70</fullName>
    </alternativeName>
    <alternativeName>
        <fullName evidence="11">Heat shock 70 kDa protein</fullName>
    </alternativeName>
    <alternativeName>
        <fullName evidence="10">Heat shock protein 70</fullName>
    </alternativeName>
</protein>
<dbReference type="Proteomes" id="UP000290567">
    <property type="component" value="Unassembled WGS sequence"/>
</dbReference>
<dbReference type="AlphaFoldDB" id="A0A4P5PBD2"/>
<dbReference type="FunFam" id="3.30.420.40:FF:000144">
    <property type="entry name" value="Molecular chaperone HscC"/>
    <property type="match status" value="1"/>
</dbReference>
<dbReference type="PANTHER" id="PTHR19375">
    <property type="entry name" value="HEAT SHOCK PROTEIN 70KDA"/>
    <property type="match status" value="1"/>
</dbReference>
<evidence type="ECO:0000256" key="9">
    <source>
        <dbReference type="ARBA" id="ARBA00023186"/>
    </source>
</evidence>
<dbReference type="RefSeq" id="WP_146623726.1">
    <property type="nucleotide sequence ID" value="NZ_BJCC01000031.1"/>
</dbReference>
<keyword evidence="9" id="KW-0143">Chaperone</keyword>
<proteinExistence type="inferred from homology"/>
<dbReference type="InterPro" id="IPR013126">
    <property type="entry name" value="Hsp_70_fam"/>
</dbReference>
<evidence type="ECO:0000256" key="12">
    <source>
        <dbReference type="ARBA" id="ARBA00033103"/>
    </source>
</evidence>
<dbReference type="PROSITE" id="PS00329">
    <property type="entry name" value="HSP70_2"/>
    <property type="match status" value="1"/>
</dbReference>
<evidence type="ECO:0000256" key="13">
    <source>
        <dbReference type="RuleBase" id="RU003322"/>
    </source>
</evidence>
<dbReference type="OrthoDB" id="9766019at2"/>
<dbReference type="Pfam" id="PF00012">
    <property type="entry name" value="HSP70"/>
    <property type="match status" value="1"/>
</dbReference>
<dbReference type="PRINTS" id="PR00301">
    <property type="entry name" value="HEATSHOCK70"/>
</dbReference>
<keyword evidence="15" id="KW-1185">Reference proteome</keyword>
<comment type="similarity">
    <text evidence="2 13">Belongs to the heat shock protein 70 family.</text>
</comment>
<sequence length="563" mass="62637">MAIVGIDLGTSNSLVTYWNGTEVELIKSRFGQTLTPSVVGLDDNGEILIGEIAKERLISHPQLTAAAFKRFMGTEKEYHLGSHTFTPIELSSLILSSLKEDAELFLNESCEEVVISVPAYFNNTQREATMEAARLAGMKVLNLLSEPTAAAMAYGLHREEDLSILVIDLGGGTFDVSLLEMFEGIMQVEAIAGDNQLGGEDFTQLIVKDCLNKNQLLDEMLTAEVYSVLYQKAEMLKKELAIQFSTSFEFEIGDASYCYELTKQAYEHLCEPLLTKMRFPIGRVLNDGNTAIEEIDRVILIGGATKDPVVRNFLSKLLKTIPYTSINPDEAVGVGAGIQTALKKDRSMVSEMMLTDVCAHSLGVECVQNFGSKMIGGLFSPIIERNTTIPVSKVKTFYSIYDQQEKICFSIFQGESPHVKDNLKIGEMEISIPKAPKGYPVECRFTYDSNGLLEVLLTIKDTGKTHQLIIEESPGTLSEADIRASLKKLEALKIHPRDRAENRLLLARLERLYAETTGETREHVQQLLFRFEAVLEKQEVHQTKKAASELTKTLAELEKGLWL</sequence>
<gene>
    <name evidence="14" type="ORF">NRIC_32210</name>
</gene>
<dbReference type="Gene3D" id="3.30.420.40">
    <property type="match status" value="2"/>
</dbReference>
<comment type="function">
    <text evidence="1">Acts as a chaperone.</text>
</comment>
<evidence type="ECO:0000256" key="1">
    <source>
        <dbReference type="ARBA" id="ARBA00002290"/>
    </source>
</evidence>
<dbReference type="InterPro" id="IPR043129">
    <property type="entry name" value="ATPase_NBD"/>
</dbReference>
<evidence type="ECO:0000256" key="2">
    <source>
        <dbReference type="ARBA" id="ARBA00007381"/>
    </source>
</evidence>
<keyword evidence="6 13" id="KW-0547">Nucleotide-binding</keyword>
<reference evidence="15" key="1">
    <citation type="submission" date="2019-02" db="EMBL/GenBank/DDBJ databases">
        <title>Draft genome sequence of Enterococcus sp. Gos25-1.</title>
        <authorList>
            <person name="Tanaka N."/>
            <person name="Shiwa Y."/>
            <person name="Fujita N."/>
        </authorList>
    </citation>
    <scope>NUCLEOTIDE SEQUENCE [LARGE SCALE GENOMIC DNA]</scope>
    <source>
        <strain evidence="15">Gos25-1</strain>
    </source>
</reference>
<dbReference type="Gene3D" id="2.60.34.10">
    <property type="entry name" value="Substrate Binding Domain Of DNAk, Chain A, domain 1"/>
    <property type="match status" value="1"/>
</dbReference>
<evidence type="ECO:0000256" key="10">
    <source>
        <dbReference type="ARBA" id="ARBA00030019"/>
    </source>
</evidence>
<accession>A0A4P5PBD2</accession>
<keyword evidence="7 13" id="KW-0067">ATP-binding</keyword>
<evidence type="ECO:0000256" key="5">
    <source>
        <dbReference type="ARBA" id="ARBA00022553"/>
    </source>
</evidence>
<evidence type="ECO:0000256" key="3">
    <source>
        <dbReference type="ARBA" id="ARBA00014415"/>
    </source>
</evidence>
<dbReference type="EMBL" id="BJCC01000031">
    <property type="protein sequence ID" value="GCF95330.1"/>
    <property type="molecule type" value="Genomic_DNA"/>
</dbReference>
<organism evidence="14 15">
    <name type="scientific">Enterococcus florum</name>
    <dbReference type="NCBI Taxonomy" id="2480627"/>
    <lineage>
        <taxon>Bacteria</taxon>
        <taxon>Bacillati</taxon>
        <taxon>Bacillota</taxon>
        <taxon>Bacilli</taxon>
        <taxon>Lactobacillales</taxon>
        <taxon>Enterococcaceae</taxon>
        <taxon>Enterococcus</taxon>
    </lineage>
</organism>
<dbReference type="SUPFAM" id="SSF100920">
    <property type="entry name" value="Heat shock protein 70kD (HSP70), peptide-binding domain"/>
    <property type="match status" value="1"/>
</dbReference>
<evidence type="ECO:0000256" key="8">
    <source>
        <dbReference type="ARBA" id="ARBA00023016"/>
    </source>
</evidence>
<dbReference type="SUPFAM" id="SSF53067">
    <property type="entry name" value="Actin-like ATPase domain"/>
    <property type="match status" value="2"/>
</dbReference>
<evidence type="ECO:0000313" key="14">
    <source>
        <dbReference type="EMBL" id="GCF95330.1"/>
    </source>
</evidence>
<evidence type="ECO:0000313" key="15">
    <source>
        <dbReference type="Proteomes" id="UP000290567"/>
    </source>
</evidence>
<comment type="caution">
    <text evidence="14">The sequence shown here is derived from an EMBL/GenBank/DDBJ whole genome shotgun (WGS) entry which is preliminary data.</text>
</comment>
<dbReference type="PROSITE" id="PS00297">
    <property type="entry name" value="HSP70_1"/>
    <property type="match status" value="1"/>
</dbReference>
<evidence type="ECO:0000256" key="6">
    <source>
        <dbReference type="ARBA" id="ARBA00022741"/>
    </source>
</evidence>
<dbReference type="Gene3D" id="3.90.640.10">
    <property type="entry name" value="Actin, Chain A, domain 4"/>
    <property type="match status" value="1"/>
</dbReference>
<evidence type="ECO:0000256" key="11">
    <source>
        <dbReference type="ARBA" id="ARBA00030945"/>
    </source>
</evidence>
<keyword evidence="8" id="KW-0346">Stress response</keyword>
<dbReference type="InterPro" id="IPR029047">
    <property type="entry name" value="HSP70_peptide-bd_sf"/>
</dbReference>
<dbReference type="GO" id="GO:0140662">
    <property type="term" value="F:ATP-dependent protein folding chaperone"/>
    <property type="evidence" value="ECO:0007669"/>
    <property type="project" value="InterPro"/>
</dbReference>
<dbReference type="InterPro" id="IPR018181">
    <property type="entry name" value="Heat_shock_70_CS"/>
</dbReference>
<name>A0A4P5PBD2_9ENTE</name>
<dbReference type="GO" id="GO:0005524">
    <property type="term" value="F:ATP binding"/>
    <property type="evidence" value="ECO:0007669"/>
    <property type="project" value="UniProtKB-KW"/>
</dbReference>
<evidence type="ECO:0000256" key="4">
    <source>
        <dbReference type="ARBA" id="ARBA00017249"/>
    </source>
</evidence>
<evidence type="ECO:0000256" key="7">
    <source>
        <dbReference type="ARBA" id="ARBA00022840"/>
    </source>
</evidence>
<keyword evidence="5" id="KW-0597">Phosphoprotein</keyword>